<dbReference type="PANTHER" id="PTHR10146:SF14">
    <property type="entry name" value="PYRIDOXAL PHOSPHATE HOMEOSTASIS PROTEIN"/>
    <property type="match status" value="1"/>
</dbReference>
<dbReference type="SUPFAM" id="SSF51419">
    <property type="entry name" value="PLP-binding barrel"/>
    <property type="match status" value="1"/>
</dbReference>
<dbReference type="AlphaFoldDB" id="A0A7C0YC03"/>
<reference evidence="4" key="1">
    <citation type="journal article" date="2020" name="mSystems">
        <title>Genome- and Community-Level Interaction Insights into Carbon Utilization and Element Cycling Functions of Hydrothermarchaeota in Hydrothermal Sediment.</title>
        <authorList>
            <person name="Zhou Z."/>
            <person name="Liu Y."/>
            <person name="Xu W."/>
            <person name="Pan J."/>
            <person name="Luo Z.H."/>
            <person name="Li M."/>
        </authorList>
    </citation>
    <scope>NUCLEOTIDE SEQUENCE [LARGE SCALE GENOMIC DNA]</scope>
    <source>
        <strain evidence="4">HyVt-115</strain>
    </source>
</reference>
<dbReference type="InterPro" id="IPR011078">
    <property type="entry name" value="PyrdxlP_homeostasis"/>
</dbReference>
<evidence type="ECO:0000256" key="2">
    <source>
        <dbReference type="RuleBase" id="RU004514"/>
    </source>
</evidence>
<comment type="caution">
    <text evidence="4">The sequence shown here is derived from an EMBL/GenBank/DDBJ whole genome shotgun (WGS) entry which is preliminary data.</text>
</comment>
<dbReference type="Gene3D" id="3.20.20.10">
    <property type="entry name" value="Alanine racemase"/>
    <property type="match status" value="1"/>
</dbReference>
<feature type="domain" description="Alanine racemase N-terminal" evidence="3">
    <location>
        <begin position="2"/>
        <end position="85"/>
    </location>
</feature>
<feature type="non-terminal residue" evidence="4">
    <location>
        <position position="1"/>
    </location>
</feature>
<keyword evidence="1" id="KW-0663">Pyridoxal phosphate</keyword>
<organism evidence="4">
    <name type="scientific">Thermosulfidibacter takaii</name>
    <dbReference type="NCBI Taxonomy" id="412593"/>
    <lineage>
        <taxon>Bacteria</taxon>
        <taxon>Pseudomonadati</taxon>
        <taxon>Thermosulfidibacterota</taxon>
        <taxon>Thermosulfidibacteria</taxon>
        <taxon>Thermosulfidibacterales</taxon>
        <taxon>Thermosulfidibacteraceae</taxon>
    </lineage>
</organism>
<comment type="similarity">
    <text evidence="2">Belongs to the pyridoxal phosphate-binding protein YggS/PROSC family.</text>
</comment>
<accession>A0A7C0YC03</accession>
<proteinExistence type="inferred from homology"/>
<protein>
    <submittedName>
        <fullName evidence="4">YggS family pyridoxal phosphate enzyme</fullName>
    </submittedName>
</protein>
<dbReference type="InterPro" id="IPR029066">
    <property type="entry name" value="PLP-binding_barrel"/>
</dbReference>
<dbReference type="PANTHER" id="PTHR10146">
    <property type="entry name" value="PROLINE SYNTHETASE CO-TRANSCRIBED BACTERIAL HOMOLOG PROTEIN"/>
    <property type="match status" value="1"/>
</dbReference>
<dbReference type="Proteomes" id="UP000885690">
    <property type="component" value="Unassembled WGS sequence"/>
</dbReference>
<name>A0A7C0YC03_9BACT</name>
<evidence type="ECO:0000256" key="1">
    <source>
        <dbReference type="ARBA" id="ARBA00022898"/>
    </source>
</evidence>
<dbReference type="Pfam" id="PF01168">
    <property type="entry name" value="Ala_racemase_N"/>
    <property type="match status" value="1"/>
</dbReference>
<dbReference type="InterPro" id="IPR001608">
    <property type="entry name" value="Ala_racemase_N"/>
</dbReference>
<evidence type="ECO:0000259" key="3">
    <source>
        <dbReference type="Pfam" id="PF01168"/>
    </source>
</evidence>
<evidence type="ECO:0000313" key="4">
    <source>
        <dbReference type="EMBL" id="HDD53678.1"/>
    </source>
</evidence>
<gene>
    <name evidence="4" type="ORF">ENF32_06405</name>
</gene>
<dbReference type="GO" id="GO:0030170">
    <property type="term" value="F:pyridoxal phosphate binding"/>
    <property type="evidence" value="ECO:0007669"/>
    <property type="project" value="InterPro"/>
</dbReference>
<dbReference type="EMBL" id="DQWS01000236">
    <property type="protein sequence ID" value="HDD53678.1"/>
    <property type="molecule type" value="Genomic_DNA"/>
</dbReference>
<sequence>VDELVDRILEAEHLVFKGLMTIAPFVEDPELARPSFCLLRNIKEKLENRGVLVEHLSMGMSGDFEVAIQEGATMVRIGTAIFGSRNY</sequence>